<accession>A0AAU7CN38</accession>
<dbReference type="InterPro" id="IPR017504">
    <property type="entry name" value="CHP03067_Planctomycetes"/>
</dbReference>
<name>A0AAU7CN38_9BACT</name>
<protein>
    <submittedName>
        <fullName evidence="3">TIGR03067 domain-containing protein</fullName>
    </submittedName>
</protein>
<dbReference type="EMBL" id="CP155447">
    <property type="protein sequence ID" value="XBH06046.1"/>
    <property type="molecule type" value="Genomic_DNA"/>
</dbReference>
<gene>
    <name evidence="3" type="ORF">V5E97_08425</name>
</gene>
<feature type="compositionally biased region" description="Basic and acidic residues" evidence="1">
    <location>
        <begin position="144"/>
        <end position="178"/>
    </location>
</feature>
<keyword evidence="2" id="KW-0732">Signal</keyword>
<sequence>MIDRLRSITLRLSIAALAMLASQGHRGASGQDKTVPLSEGKKAAEGDLGRLQGRWSCRTGAGDKLVVTWDFSVGKIVMTEDASALGENYGKQLLNGTYTVREGADPKEIDVTFQLPGSDEKAPPLRAIYILDGDRLKLCYGRPGSERPTRFPEDPKTVRPQDEPRKLLDLRRVTDKNQ</sequence>
<feature type="signal peptide" evidence="2">
    <location>
        <begin position="1"/>
        <end position="27"/>
    </location>
</feature>
<evidence type="ECO:0000256" key="1">
    <source>
        <dbReference type="SAM" id="MobiDB-lite"/>
    </source>
</evidence>
<feature type="chain" id="PRO_5043986089" evidence="2">
    <location>
        <begin position="28"/>
        <end position="178"/>
    </location>
</feature>
<feature type="region of interest" description="Disordered" evidence="1">
    <location>
        <begin position="141"/>
        <end position="178"/>
    </location>
</feature>
<proteinExistence type="predicted"/>
<evidence type="ECO:0000313" key="3">
    <source>
        <dbReference type="EMBL" id="XBH06046.1"/>
    </source>
</evidence>
<dbReference type="NCBIfam" id="TIGR03067">
    <property type="entry name" value="Planc_TIGR03067"/>
    <property type="match status" value="1"/>
</dbReference>
<reference evidence="3" key="1">
    <citation type="submission" date="2024-05" db="EMBL/GenBank/DDBJ databases">
        <title>Planctomycetes of the genus Singulisphaera possess chitinolytic capabilities.</title>
        <authorList>
            <person name="Ivanova A."/>
        </authorList>
    </citation>
    <scope>NUCLEOTIDE SEQUENCE</scope>
    <source>
        <strain evidence="3">Ch08T</strain>
    </source>
</reference>
<dbReference type="RefSeq" id="WP_406698897.1">
    <property type="nucleotide sequence ID" value="NZ_CP155447.1"/>
</dbReference>
<organism evidence="3">
    <name type="scientific">Singulisphaera sp. Ch08</name>
    <dbReference type="NCBI Taxonomy" id="3120278"/>
    <lineage>
        <taxon>Bacteria</taxon>
        <taxon>Pseudomonadati</taxon>
        <taxon>Planctomycetota</taxon>
        <taxon>Planctomycetia</taxon>
        <taxon>Isosphaerales</taxon>
        <taxon>Isosphaeraceae</taxon>
        <taxon>Singulisphaera</taxon>
    </lineage>
</organism>
<evidence type="ECO:0000256" key="2">
    <source>
        <dbReference type="SAM" id="SignalP"/>
    </source>
</evidence>
<dbReference type="AlphaFoldDB" id="A0AAU7CN38"/>